<dbReference type="PROSITE" id="PS00687">
    <property type="entry name" value="ALDEHYDE_DEHYDR_GLU"/>
    <property type="match status" value="1"/>
</dbReference>
<evidence type="ECO:0000256" key="2">
    <source>
        <dbReference type="ARBA" id="ARBA00023002"/>
    </source>
</evidence>
<evidence type="ECO:0000313" key="6">
    <source>
        <dbReference type="EMBL" id="KAL3104374.1"/>
    </source>
</evidence>
<dbReference type="PROSITE" id="PS00070">
    <property type="entry name" value="ALDEHYDE_DEHYDR_CYS"/>
    <property type="match status" value="1"/>
</dbReference>
<dbReference type="InterPro" id="IPR016163">
    <property type="entry name" value="Ald_DH_C"/>
</dbReference>
<reference evidence="6 7" key="1">
    <citation type="submission" date="2024-10" db="EMBL/GenBank/DDBJ databases">
        <authorList>
            <person name="Kim D."/>
        </authorList>
    </citation>
    <scope>NUCLEOTIDE SEQUENCE [LARGE SCALE GENOMIC DNA]</scope>
    <source>
        <strain evidence="6">BH-2024</strain>
    </source>
</reference>
<proteinExistence type="inferred from homology"/>
<dbReference type="FunFam" id="3.40.605.10:FF:000007">
    <property type="entry name" value="NAD/NADP-dependent betaine aldehyde dehydrogenase"/>
    <property type="match status" value="1"/>
</dbReference>
<dbReference type="Pfam" id="PF00171">
    <property type="entry name" value="Aldedh"/>
    <property type="match status" value="1"/>
</dbReference>
<dbReference type="FunFam" id="3.40.309.10:FF:000012">
    <property type="entry name" value="Betaine aldehyde dehydrogenase"/>
    <property type="match status" value="1"/>
</dbReference>
<accession>A0ABD2KNM4</accession>
<dbReference type="InterPro" id="IPR016160">
    <property type="entry name" value="Ald_DH_CS_CYS"/>
</dbReference>
<evidence type="ECO:0000313" key="7">
    <source>
        <dbReference type="Proteomes" id="UP001620626"/>
    </source>
</evidence>
<feature type="active site" evidence="3">
    <location>
        <position position="268"/>
    </location>
</feature>
<evidence type="ECO:0000259" key="5">
    <source>
        <dbReference type="Pfam" id="PF00171"/>
    </source>
</evidence>
<comment type="caution">
    <text evidence="6">The sequence shown here is derived from an EMBL/GenBank/DDBJ whole genome shotgun (WGS) entry which is preliminary data.</text>
</comment>
<dbReference type="AlphaFoldDB" id="A0ABD2KNM4"/>
<sequence length="526" mass="57379">MLPTKSDLFNLTIDSSLDLHFFKGKRQKICSTFGNQFEVIEPGTGTVVTQCPSADDSLVDIVVNQADKAQLQWSSLSPLERSKVLLRTADLIRANLETLASCETRTNGKPIVEARVDIESSADTFAFYGGILPAEFKGDFYDIPSDGKGNRFAYTRREPFGVVGCIGAWNYPFQTCCWKVAPALAAGNAVVYKPSPFAPGSPVLLGELLRAAGLLDGVYNVLQGEAETGQLICLHEKVARVSFTGSVPTGRKIQQMCAQRGIKPVTLELGGKSAFIVFEDADLKDAVTSAILANFCNQGEVCTNATRVFVQESVLNLFKTNLLAELKSKIRIGNPLDDTTNVGATINERHLEKVIQFVERAKDQVIKMLKGLITNISYKFHGATVLFGGRRVFPSGVEKGFYFEPAVLTDLDDEMEIVKEEIFGAVMLILPFKTEQEAIARANATQFGLASGLCTTNLARAHRVAAQLKVGTVFVNTYNDAEVHIPFGGFKNSGHGRENCVECLHEYSQVKSVYVNIGEGLQHNLG</sequence>
<dbReference type="InterPro" id="IPR029510">
    <property type="entry name" value="Ald_DH_CS_GLU"/>
</dbReference>
<dbReference type="Proteomes" id="UP001620626">
    <property type="component" value="Unassembled WGS sequence"/>
</dbReference>
<evidence type="ECO:0000256" key="3">
    <source>
        <dbReference type="PROSITE-ProRule" id="PRU10007"/>
    </source>
</evidence>
<evidence type="ECO:0000256" key="1">
    <source>
        <dbReference type="ARBA" id="ARBA00009986"/>
    </source>
</evidence>
<keyword evidence="2 4" id="KW-0560">Oxidoreductase</keyword>
<dbReference type="GO" id="GO:0016491">
    <property type="term" value="F:oxidoreductase activity"/>
    <property type="evidence" value="ECO:0007669"/>
    <property type="project" value="UniProtKB-KW"/>
</dbReference>
<organism evidence="6 7">
    <name type="scientific">Heterodera trifolii</name>
    <dbReference type="NCBI Taxonomy" id="157864"/>
    <lineage>
        <taxon>Eukaryota</taxon>
        <taxon>Metazoa</taxon>
        <taxon>Ecdysozoa</taxon>
        <taxon>Nematoda</taxon>
        <taxon>Chromadorea</taxon>
        <taxon>Rhabditida</taxon>
        <taxon>Tylenchina</taxon>
        <taxon>Tylenchomorpha</taxon>
        <taxon>Tylenchoidea</taxon>
        <taxon>Heteroderidae</taxon>
        <taxon>Heteroderinae</taxon>
        <taxon>Heterodera</taxon>
    </lineage>
</organism>
<gene>
    <name evidence="6" type="ORF">niasHT_030288</name>
</gene>
<dbReference type="InterPro" id="IPR016161">
    <property type="entry name" value="Ald_DH/histidinol_DH"/>
</dbReference>
<name>A0ABD2KNM4_9BILA</name>
<dbReference type="Gene3D" id="3.40.605.10">
    <property type="entry name" value="Aldehyde Dehydrogenase, Chain A, domain 1"/>
    <property type="match status" value="1"/>
</dbReference>
<dbReference type="InterPro" id="IPR016162">
    <property type="entry name" value="Ald_DH_N"/>
</dbReference>
<keyword evidence="7" id="KW-1185">Reference proteome</keyword>
<dbReference type="SUPFAM" id="SSF53720">
    <property type="entry name" value="ALDH-like"/>
    <property type="match status" value="1"/>
</dbReference>
<comment type="similarity">
    <text evidence="1 4">Belongs to the aldehyde dehydrogenase family.</text>
</comment>
<dbReference type="InterPro" id="IPR015590">
    <property type="entry name" value="Aldehyde_DH_dom"/>
</dbReference>
<dbReference type="PANTHER" id="PTHR11699">
    <property type="entry name" value="ALDEHYDE DEHYDROGENASE-RELATED"/>
    <property type="match status" value="1"/>
</dbReference>
<dbReference type="EMBL" id="JBICBT010000715">
    <property type="protein sequence ID" value="KAL3104374.1"/>
    <property type="molecule type" value="Genomic_DNA"/>
</dbReference>
<evidence type="ECO:0000256" key="4">
    <source>
        <dbReference type="RuleBase" id="RU003345"/>
    </source>
</evidence>
<dbReference type="Gene3D" id="3.40.309.10">
    <property type="entry name" value="Aldehyde Dehydrogenase, Chain A, domain 2"/>
    <property type="match status" value="1"/>
</dbReference>
<protein>
    <recommendedName>
        <fullName evidence="5">Aldehyde dehydrogenase domain-containing protein</fullName>
    </recommendedName>
</protein>
<feature type="domain" description="Aldehyde dehydrogenase" evidence="5">
    <location>
        <begin position="35"/>
        <end position="513"/>
    </location>
</feature>